<accession>A0A380TCJ9</accession>
<dbReference type="Gene3D" id="3.40.250.10">
    <property type="entry name" value="Rhodanese-like domain"/>
    <property type="match status" value="1"/>
</dbReference>
<dbReference type="GO" id="GO:0016740">
    <property type="term" value="F:transferase activity"/>
    <property type="evidence" value="ECO:0007669"/>
    <property type="project" value="UniProtKB-KW"/>
</dbReference>
<keyword evidence="2" id="KW-0808">Transferase</keyword>
<dbReference type="SUPFAM" id="SSF52821">
    <property type="entry name" value="Rhodanese/Cell cycle control phosphatase"/>
    <property type="match status" value="1"/>
</dbReference>
<dbReference type="InterPro" id="IPR018634">
    <property type="entry name" value="ChrB_C"/>
</dbReference>
<protein>
    <submittedName>
        <fullName evidence="2">Sulfurtransferase</fullName>
    </submittedName>
</protein>
<dbReference type="PROSITE" id="PS50206">
    <property type="entry name" value="RHODANESE_3"/>
    <property type="match status" value="1"/>
</dbReference>
<dbReference type="InterPro" id="IPR036873">
    <property type="entry name" value="Rhodanese-like_dom_sf"/>
</dbReference>
<evidence type="ECO:0000313" key="2">
    <source>
        <dbReference type="EMBL" id="SUS05240.1"/>
    </source>
</evidence>
<dbReference type="SMART" id="SM00450">
    <property type="entry name" value="RHOD"/>
    <property type="match status" value="1"/>
</dbReference>
<feature type="domain" description="Rhodanese" evidence="1">
    <location>
        <begin position="25"/>
        <end position="108"/>
    </location>
</feature>
<dbReference type="InterPro" id="IPR001763">
    <property type="entry name" value="Rhodanese-like_dom"/>
</dbReference>
<dbReference type="Pfam" id="PF09828">
    <property type="entry name" value="ChrB_C"/>
    <property type="match status" value="1"/>
</dbReference>
<evidence type="ECO:0000259" key="1">
    <source>
        <dbReference type="PROSITE" id="PS50206"/>
    </source>
</evidence>
<organism evidence="2">
    <name type="scientific">metagenome</name>
    <dbReference type="NCBI Taxonomy" id="256318"/>
    <lineage>
        <taxon>unclassified sequences</taxon>
        <taxon>metagenomes</taxon>
    </lineage>
</organism>
<dbReference type="AlphaFoldDB" id="A0A380TCJ9"/>
<sequence>MGWAVPVTADALQTCLGSRRWPKTVDVRRRNAFELAPSILPGATWRDHRAATEWGREYHDAPWVVVYCAHGEQLSQGAAAVLRSAGVNASFLEGGFSAWHSLNAPTIARAKVANLGPERPSRWVTATRPTVNQLACPWFVRRFVEPEALFHFVAAEHVAAVAQEIGAVAFDVLGVPFPPDPIGTTLEAMVSFFDVSDPALHRLAAVVQAADSGAFDQAPESAGLAALAAGLAAGAEGERFGAALTLFDALYAWARASEPTPVSPPAGAARALPQG</sequence>
<name>A0A380TCJ9_9ZZZZ</name>
<dbReference type="EMBL" id="UIDG01000091">
    <property type="protein sequence ID" value="SUS05240.1"/>
    <property type="molecule type" value="Genomic_DNA"/>
</dbReference>
<gene>
    <name evidence="2" type="ORF">DF3PB_1800003</name>
</gene>
<proteinExistence type="predicted"/>
<reference evidence="2" key="1">
    <citation type="submission" date="2018-07" db="EMBL/GenBank/DDBJ databases">
        <authorList>
            <person name="Quirk P.G."/>
            <person name="Krulwich T.A."/>
        </authorList>
    </citation>
    <scope>NUCLEOTIDE SEQUENCE</scope>
</reference>
<dbReference type="Pfam" id="PF00581">
    <property type="entry name" value="Rhodanese"/>
    <property type="match status" value="1"/>
</dbReference>